<organism evidence="1 2">
    <name type="scientific">Streptococcus cuniculi</name>
    <dbReference type="NCBI Taxonomy" id="1432788"/>
    <lineage>
        <taxon>Bacteria</taxon>
        <taxon>Bacillati</taxon>
        <taxon>Bacillota</taxon>
        <taxon>Bacilli</taxon>
        <taxon>Lactobacillales</taxon>
        <taxon>Streptococcaceae</taxon>
        <taxon>Streptococcus</taxon>
    </lineage>
</organism>
<protein>
    <recommendedName>
        <fullName evidence="3">Helicase</fullName>
    </recommendedName>
</protein>
<name>A0A4Y9JFU5_9STRE</name>
<dbReference type="InterPro" id="IPR011990">
    <property type="entry name" value="TPR-like_helical_dom_sf"/>
</dbReference>
<comment type="caution">
    <text evidence="1">The sequence shown here is derived from an EMBL/GenBank/DDBJ whole genome shotgun (WGS) entry which is preliminary data.</text>
</comment>
<dbReference type="AlphaFoldDB" id="A0A4Y9JFU5"/>
<evidence type="ECO:0008006" key="3">
    <source>
        <dbReference type="Google" id="ProtNLM"/>
    </source>
</evidence>
<evidence type="ECO:0000313" key="1">
    <source>
        <dbReference type="EMBL" id="TFU98754.1"/>
    </source>
</evidence>
<gene>
    <name evidence="1" type="ORF">E4T82_00120</name>
</gene>
<proteinExistence type="predicted"/>
<dbReference type="Gene3D" id="1.25.40.10">
    <property type="entry name" value="Tetratricopeptide repeat domain"/>
    <property type="match status" value="1"/>
</dbReference>
<dbReference type="EMBL" id="SPPD01000001">
    <property type="protein sequence ID" value="TFU98754.1"/>
    <property type="molecule type" value="Genomic_DNA"/>
</dbReference>
<evidence type="ECO:0000313" key="2">
    <source>
        <dbReference type="Proteomes" id="UP000297253"/>
    </source>
</evidence>
<accession>A0A4Y9JFU5</accession>
<dbReference type="OrthoDB" id="2209931at2"/>
<reference evidence="1 2" key="1">
    <citation type="submission" date="2019-03" db="EMBL/GenBank/DDBJ databases">
        <title>Diversity of the mouse oral microbiome.</title>
        <authorList>
            <person name="Joseph S."/>
            <person name="Aduse-Opoku J."/>
            <person name="Curtis M."/>
            <person name="Wade W."/>
            <person name="Hashim A."/>
        </authorList>
    </citation>
    <scope>NUCLEOTIDE SEQUENCE [LARGE SCALE GENOMIC DNA]</scope>
    <source>
        <strain evidence="1 2">WM131</strain>
    </source>
</reference>
<sequence>MVKKKNRKKELKRQQKLDIKIVSEQEAALLEKGGPTQLFYEERIIPHFDPTNTAALQLLEENDSLTDDDIGMLPLQLATGTFVWRHDHLLYQKAVTTPNDHKRKKILHQVLAENPDYFLAELHLWLADWDVYSPSYFVHTQAFQAHTIERWKKEGYADWHSFTARPYLTALVYLMDYYCEAGFYSKALEIAILVDSKRPGRFPTGFVVRMLALYNRLGHFDKIERFYQMRVKKYGTKDDTVLVHLMIARILQGRWEEAQRLFDQLMMINPDTLTFFAGDPIDHIERIENQESYYHCTSESLASHLNPLLVLLLDTPLVLEFLKERALERQGEDFCEHLNLGFWGLFQLPIFRDLRMNAVQIFYKEGFRSKKDFEARTEKEVLALKGIGAKTIEQLKKNGIVFKRSE</sequence>
<dbReference type="RefSeq" id="WP_135180893.1">
    <property type="nucleotide sequence ID" value="NZ_JADGKZ010000001.1"/>
</dbReference>
<dbReference type="Proteomes" id="UP000297253">
    <property type="component" value="Unassembled WGS sequence"/>
</dbReference>